<dbReference type="OrthoDB" id="9793421at2"/>
<feature type="region of interest" description="Disordered" evidence="5">
    <location>
        <begin position="190"/>
        <end position="209"/>
    </location>
</feature>
<dbReference type="GO" id="GO:0008984">
    <property type="term" value="F:protein-glutamate methylesterase activity"/>
    <property type="evidence" value="ECO:0007669"/>
    <property type="project" value="UniProtKB-EC"/>
</dbReference>
<evidence type="ECO:0000256" key="5">
    <source>
        <dbReference type="SAM" id="MobiDB-lite"/>
    </source>
</evidence>
<feature type="compositionally biased region" description="Low complexity" evidence="5">
    <location>
        <begin position="142"/>
        <end position="155"/>
    </location>
</feature>
<reference evidence="7 8" key="1">
    <citation type="submission" date="2016-10" db="EMBL/GenBank/DDBJ databases">
        <authorList>
            <person name="de Groot N.N."/>
        </authorList>
    </citation>
    <scope>NUCLEOTIDE SEQUENCE [LARGE SCALE GENOMIC DNA]</scope>
    <source>
        <strain evidence="7 8">CGMCC 1.7659</strain>
    </source>
</reference>
<evidence type="ECO:0000256" key="2">
    <source>
        <dbReference type="ARBA" id="ARBA00039140"/>
    </source>
</evidence>
<dbReference type="GO" id="GO:0006935">
    <property type="term" value="P:chemotaxis"/>
    <property type="evidence" value="ECO:0007669"/>
    <property type="project" value="UniProtKB-UniRule"/>
</dbReference>
<dbReference type="InterPro" id="IPR000673">
    <property type="entry name" value="Sig_transdc_resp-reg_Me-estase"/>
</dbReference>
<feature type="domain" description="CheB-type methylesterase" evidence="6">
    <location>
        <begin position="445"/>
        <end position="616"/>
    </location>
</feature>
<feature type="region of interest" description="Disordered" evidence="5">
    <location>
        <begin position="112"/>
        <end position="162"/>
    </location>
</feature>
<evidence type="ECO:0000256" key="4">
    <source>
        <dbReference type="PROSITE-ProRule" id="PRU00050"/>
    </source>
</evidence>
<dbReference type="AlphaFoldDB" id="A0A1I4WWU7"/>
<dbReference type="PROSITE" id="PS50122">
    <property type="entry name" value="CHEB"/>
    <property type="match status" value="1"/>
</dbReference>
<evidence type="ECO:0000313" key="8">
    <source>
        <dbReference type="Proteomes" id="UP000198575"/>
    </source>
</evidence>
<dbReference type="InterPro" id="IPR035909">
    <property type="entry name" value="CheB_C"/>
</dbReference>
<dbReference type="Proteomes" id="UP000198575">
    <property type="component" value="Unassembled WGS sequence"/>
</dbReference>
<feature type="active site" evidence="4">
    <location>
        <position position="484"/>
    </location>
</feature>
<protein>
    <recommendedName>
        <fullName evidence="2">protein-glutamate methylesterase</fullName>
        <ecNumber evidence="2">3.1.1.61</ecNumber>
    </recommendedName>
</protein>
<keyword evidence="4" id="KW-0145">Chemotaxis</keyword>
<organism evidence="7 8">
    <name type="scientific">Dokdonella immobilis</name>
    <dbReference type="NCBI Taxonomy" id="578942"/>
    <lineage>
        <taxon>Bacteria</taxon>
        <taxon>Pseudomonadati</taxon>
        <taxon>Pseudomonadota</taxon>
        <taxon>Gammaproteobacteria</taxon>
        <taxon>Lysobacterales</taxon>
        <taxon>Rhodanobacteraceae</taxon>
        <taxon>Dokdonella</taxon>
    </lineage>
</organism>
<keyword evidence="1 4" id="KW-0378">Hydrolase</keyword>
<dbReference type="GO" id="GO:0005737">
    <property type="term" value="C:cytoplasm"/>
    <property type="evidence" value="ECO:0007669"/>
    <property type="project" value="InterPro"/>
</dbReference>
<sequence>MPTPDPNMSIALLSQAGESGRHLREALLGSGAPIVYEAQAAELDRDALERSGARVVVVNLDTEVEAHLDEVYSLLGDDRYNVIFNEAQVSSQLSGWEQARWARHLAAKILGTENADPPRPEGAEAVPQPAPRAPLEAKAEGPVAPADSAEPAAHADVGAAGSEVTQETAELVQEDYSDIASLLAEGDRVLPQADDSGPAASARADVDSRETVPMPVLDLSEFDDLDVAASTGSAADLDFDPESTREMPTVEFSGIVVAEDTESETLGFADLDDFADGDEVSDFEFADDSVAAASASVDEDLAEAVEAGEAAAAGAGISGLQMLDLDWADAPEVDSKAAAGESAPPTPPSAIGSAFAWSLEDIDEGGPADATKSESEPPKPTEFGIETISASEYLAPDAEPASDEPFDAGLSLELIPLDEAVAPQPAGQTATAHAGSESWLDTSTKVAVSRVWVLGASIGGPEAVREFLSHMPKNCPALFLLAQHMGAEFMDIMAQQLVRSTVLTVRTPSHGERVGHGDIVVVPTTHRLRVDREGVITLETLNAGDLPNSPSIDQVVEDVADRFGARAGVIVFSGMAEDAAQGSRHLAAKGGKVYAQDPDTCVISSMVDGVIETGVVDFTGSPRALAERVLDDFKSAARK</sequence>
<evidence type="ECO:0000259" key="6">
    <source>
        <dbReference type="PROSITE" id="PS50122"/>
    </source>
</evidence>
<dbReference type="Gene3D" id="3.40.50.180">
    <property type="entry name" value="Methylesterase CheB, C-terminal domain"/>
    <property type="match status" value="1"/>
</dbReference>
<evidence type="ECO:0000256" key="1">
    <source>
        <dbReference type="ARBA" id="ARBA00022801"/>
    </source>
</evidence>
<comment type="catalytic activity">
    <reaction evidence="3">
        <text>[protein]-L-glutamate 5-O-methyl ester + H2O = L-glutamyl-[protein] + methanol + H(+)</text>
        <dbReference type="Rhea" id="RHEA:23236"/>
        <dbReference type="Rhea" id="RHEA-COMP:10208"/>
        <dbReference type="Rhea" id="RHEA-COMP:10311"/>
        <dbReference type="ChEBI" id="CHEBI:15377"/>
        <dbReference type="ChEBI" id="CHEBI:15378"/>
        <dbReference type="ChEBI" id="CHEBI:17790"/>
        <dbReference type="ChEBI" id="CHEBI:29973"/>
        <dbReference type="ChEBI" id="CHEBI:82795"/>
        <dbReference type="EC" id="3.1.1.61"/>
    </reaction>
</comment>
<accession>A0A1I4WWU7</accession>
<feature type="active site" evidence="4">
    <location>
        <position position="578"/>
    </location>
</feature>
<dbReference type="EC" id="3.1.1.61" evidence="2"/>
<feature type="active site" evidence="4">
    <location>
        <position position="457"/>
    </location>
</feature>
<dbReference type="STRING" id="578942.SAMN05216289_106124"/>
<dbReference type="SUPFAM" id="SSF52738">
    <property type="entry name" value="Methylesterase CheB, C-terminal domain"/>
    <property type="match status" value="1"/>
</dbReference>
<feature type="region of interest" description="Disordered" evidence="5">
    <location>
        <begin position="363"/>
        <end position="383"/>
    </location>
</feature>
<name>A0A1I4WWU7_9GAMM</name>
<keyword evidence="8" id="KW-1185">Reference proteome</keyword>
<dbReference type="Pfam" id="PF01339">
    <property type="entry name" value="CheB_methylest"/>
    <property type="match status" value="1"/>
</dbReference>
<dbReference type="EMBL" id="FOVF01000006">
    <property type="protein sequence ID" value="SFN17862.1"/>
    <property type="molecule type" value="Genomic_DNA"/>
</dbReference>
<dbReference type="PANTHER" id="PTHR42872">
    <property type="entry name" value="PROTEIN-GLUTAMATE METHYLESTERASE/PROTEIN-GLUTAMINE GLUTAMINASE"/>
    <property type="match status" value="1"/>
</dbReference>
<evidence type="ECO:0000256" key="3">
    <source>
        <dbReference type="ARBA" id="ARBA00048267"/>
    </source>
</evidence>
<dbReference type="GO" id="GO:0000156">
    <property type="term" value="F:phosphorelay response regulator activity"/>
    <property type="evidence" value="ECO:0007669"/>
    <property type="project" value="InterPro"/>
</dbReference>
<proteinExistence type="predicted"/>
<evidence type="ECO:0000313" key="7">
    <source>
        <dbReference type="EMBL" id="SFN17862.1"/>
    </source>
</evidence>
<dbReference type="PANTHER" id="PTHR42872:SF6">
    <property type="entry name" value="PROTEIN-GLUTAMATE METHYLESTERASE_PROTEIN-GLUTAMINE GLUTAMINASE"/>
    <property type="match status" value="1"/>
</dbReference>
<dbReference type="CDD" id="cd16432">
    <property type="entry name" value="CheB_Rec"/>
    <property type="match status" value="1"/>
</dbReference>
<gene>
    <name evidence="7" type="ORF">SAMN05216289_106124</name>
</gene>